<gene>
    <name evidence="2" type="ORF">BLI708_06320</name>
    <name evidence="1" type="ORF">Tam1G_1674</name>
</gene>
<dbReference type="Proteomes" id="UP000663067">
    <property type="component" value="Chromosome"/>
</dbReference>
<protein>
    <recommendedName>
        <fullName evidence="5">Helix-turn-helix domain-containing protein</fullName>
    </recommendedName>
</protein>
<proteinExistence type="predicted"/>
<evidence type="ECO:0000313" key="2">
    <source>
        <dbReference type="EMBL" id="QSY56895.1"/>
    </source>
</evidence>
<name>A0A2N5IQN9_9BIFI</name>
<dbReference type="EMBL" id="NMWV01000024">
    <property type="protein sequence ID" value="PLS24265.1"/>
    <property type="molecule type" value="Genomic_DNA"/>
</dbReference>
<dbReference type="RefSeq" id="WP_101626202.1">
    <property type="nucleotide sequence ID" value="NZ_CP071591.1"/>
</dbReference>
<reference evidence="2 4" key="2">
    <citation type="submission" date="2021-03" db="EMBL/GenBank/DDBJ databases">
        <title>Genome sequencing of Bifidobacterium imperatoris JCM 32708.</title>
        <authorList>
            <person name="Kim J."/>
        </authorList>
    </citation>
    <scope>NUCLEOTIDE SEQUENCE [LARGE SCALE GENOMIC DNA]</scope>
    <source>
        <strain evidence="2 4">JCM 32708</strain>
    </source>
</reference>
<keyword evidence="4" id="KW-1185">Reference proteome</keyword>
<evidence type="ECO:0000313" key="4">
    <source>
        <dbReference type="Proteomes" id="UP000663067"/>
    </source>
</evidence>
<sequence length="62" mass="7370">MSEQLITRSEAAKMMGRTPGYLATMAYRKKGPRFIRMSRRCVMYDPNDVREWIESHKVETEE</sequence>
<organism evidence="1 3">
    <name type="scientific">Bifidobacterium imperatoris</name>
    <dbReference type="NCBI Taxonomy" id="2020965"/>
    <lineage>
        <taxon>Bacteria</taxon>
        <taxon>Bacillati</taxon>
        <taxon>Actinomycetota</taxon>
        <taxon>Actinomycetes</taxon>
        <taxon>Bifidobacteriales</taxon>
        <taxon>Bifidobacteriaceae</taxon>
        <taxon>Bifidobacterium</taxon>
    </lineage>
</organism>
<reference evidence="1 3" key="1">
    <citation type="submission" date="2017-07" db="EMBL/GenBank/DDBJ databases">
        <title>Bifidobacterium novel species.</title>
        <authorList>
            <person name="Lugli G.A."/>
            <person name="Milani C."/>
            <person name="Duranti S."/>
            <person name="Mangifesta M."/>
        </authorList>
    </citation>
    <scope>NUCLEOTIDE SEQUENCE [LARGE SCALE GENOMIC DNA]</scope>
    <source>
        <strain evidence="1 3">45</strain>
    </source>
</reference>
<evidence type="ECO:0000313" key="3">
    <source>
        <dbReference type="Proteomes" id="UP000234855"/>
    </source>
</evidence>
<dbReference type="Proteomes" id="UP000234855">
    <property type="component" value="Unassembled WGS sequence"/>
</dbReference>
<dbReference type="AlphaFoldDB" id="A0A2N5IQN9"/>
<accession>A0A2N5IQN9</accession>
<evidence type="ECO:0008006" key="5">
    <source>
        <dbReference type="Google" id="ProtNLM"/>
    </source>
</evidence>
<evidence type="ECO:0000313" key="1">
    <source>
        <dbReference type="EMBL" id="PLS24265.1"/>
    </source>
</evidence>
<dbReference type="EMBL" id="CP071591">
    <property type="protein sequence ID" value="QSY56895.1"/>
    <property type="molecule type" value="Genomic_DNA"/>
</dbReference>